<protein>
    <submittedName>
        <fullName evidence="1">Uncharacterized protein</fullName>
    </submittedName>
</protein>
<organism evidence="1 2">
    <name type="scientific">Algoriphagus chordae</name>
    <dbReference type="NCBI Taxonomy" id="237019"/>
    <lineage>
        <taxon>Bacteria</taxon>
        <taxon>Pseudomonadati</taxon>
        <taxon>Bacteroidota</taxon>
        <taxon>Cytophagia</taxon>
        <taxon>Cytophagales</taxon>
        <taxon>Cyclobacteriaceae</taxon>
        <taxon>Algoriphagus</taxon>
    </lineage>
</organism>
<comment type="caution">
    <text evidence="1">The sequence shown here is derived from an EMBL/GenBank/DDBJ whole genome shotgun (WGS) entry which is preliminary data.</text>
</comment>
<accession>A0A2W7REK6</accession>
<dbReference type="EMBL" id="QKZT01000005">
    <property type="protein sequence ID" value="PZX54057.1"/>
    <property type="molecule type" value="Genomic_DNA"/>
</dbReference>
<evidence type="ECO:0000313" key="1">
    <source>
        <dbReference type="EMBL" id="PZX54057.1"/>
    </source>
</evidence>
<dbReference type="OrthoDB" id="1163789at2"/>
<keyword evidence="2" id="KW-1185">Reference proteome</keyword>
<reference evidence="1 2" key="1">
    <citation type="submission" date="2018-06" db="EMBL/GenBank/DDBJ databases">
        <title>Genomic Encyclopedia of Archaeal and Bacterial Type Strains, Phase II (KMG-II): from individual species to whole genera.</title>
        <authorList>
            <person name="Goeker M."/>
        </authorList>
    </citation>
    <scope>NUCLEOTIDE SEQUENCE [LARGE SCALE GENOMIC DNA]</scope>
    <source>
        <strain evidence="1 2">DSM 19830</strain>
    </source>
</reference>
<sequence>MKESKERIFRVGETVYSKVAPTIKLIVRKHYANIYYCMFDGHPERKELALFEREIVH</sequence>
<name>A0A2W7REK6_9BACT</name>
<dbReference type="Proteomes" id="UP000248882">
    <property type="component" value="Unassembled WGS sequence"/>
</dbReference>
<proteinExistence type="predicted"/>
<dbReference type="AlphaFoldDB" id="A0A2W7REK6"/>
<evidence type="ECO:0000313" key="2">
    <source>
        <dbReference type="Proteomes" id="UP000248882"/>
    </source>
</evidence>
<dbReference type="RefSeq" id="WP_158531154.1">
    <property type="nucleotide sequence ID" value="NZ_QKZT01000005.1"/>
</dbReference>
<gene>
    <name evidence="1" type="ORF">LV85_01396</name>
</gene>